<organism evidence="3 4">
    <name type="scientific">Ceratopteris richardii</name>
    <name type="common">Triangle waterfern</name>
    <dbReference type="NCBI Taxonomy" id="49495"/>
    <lineage>
        <taxon>Eukaryota</taxon>
        <taxon>Viridiplantae</taxon>
        <taxon>Streptophyta</taxon>
        <taxon>Embryophyta</taxon>
        <taxon>Tracheophyta</taxon>
        <taxon>Polypodiopsida</taxon>
        <taxon>Polypodiidae</taxon>
        <taxon>Polypodiales</taxon>
        <taxon>Pteridineae</taxon>
        <taxon>Pteridaceae</taxon>
        <taxon>Parkerioideae</taxon>
        <taxon>Ceratopteris</taxon>
    </lineage>
</organism>
<feature type="domain" description="HMA" evidence="2">
    <location>
        <begin position="5"/>
        <end position="69"/>
    </location>
</feature>
<comment type="caution">
    <text evidence="3">The sequence shown here is derived from an EMBL/GenBank/DDBJ whole genome shotgun (WGS) entry which is preliminary data.</text>
</comment>
<dbReference type="GO" id="GO:0046872">
    <property type="term" value="F:metal ion binding"/>
    <property type="evidence" value="ECO:0007669"/>
    <property type="project" value="UniProtKB-KW"/>
</dbReference>
<dbReference type="CDD" id="cd00371">
    <property type="entry name" value="HMA"/>
    <property type="match status" value="1"/>
</dbReference>
<keyword evidence="4" id="KW-1185">Reference proteome</keyword>
<evidence type="ECO:0000259" key="2">
    <source>
        <dbReference type="PROSITE" id="PS50846"/>
    </source>
</evidence>
<dbReference type="SUPFAM" id="SSF55008">
    <property type="entry name" value="HMA, heavy metal-associated domain"/>
    <property type="match status" value="1"/>
</dbReference>
<evidence type="ECO:0000313" key="4">
    <source>
        <dbReference type="Proteomes" id="UP000825935"/>
    </source>
</evidence>
<proteinExistence type="predicted"/>
<dbReference type="Pfam" id="PF00403">
    <property type="entry name" value="HMA"/>
    <property type="match status" value="1"/>
</dbReference>
<dbReference type="OrthoDB" id="689350at2759"/>
<sequence>MSTTVQTVELKVKMNCQGCVGAVKRVLGRMVGVEKYEVDLQTQKVTVTGIVQVEVQLKSRMHKFSMQVDALWRTLSKVTRS</sequence>
<dbReference type="PANTHER" id="PTHR22814:SF287">
    <property type="entry name" value="COPPER TRANSPORT PROTEIN ATX1"/>
    <property type="match status" value="1"/>
</dbReference>
<dbReference type="PANTHER" id="PTHR22814">
    <property type="entry name" value="COPPER TRANSPORT PROTEIN ATOX1-RELATED"/>
    <property type="match status" value="1"/>
</dbReference>
<protein>
    <recommendedName>
        <fullName evidence="2">HMA domain-containing protein</fullName>
    </recommendedName>
</protein>
<dbReference type="InterPro" id="IPR006121">
    <property type="entry name" value="HMA_dom"/>
</dbReference>
<accession>A0A8T2RRH9</accession>
<keyword evidence="1" id="KW-0479">Metal-binding</keyword>
<reference evidence="3" key="1">
    <citation type="submission" date="2021-08" db="EMBL/GenBank/DDBJ databases">
        <title>WGS assembly of Ceratopteris richardii.</title>
        <authorList>
            <person name="Marchant D.B."/>
            <person name="Chen G."/>
            <person name="Jenkins J."/>
            <person name="Shu S."/>
            <person name="Leebens-Mack J."/>
            <person name="Grimwood J."/>
            <person name="Schmutz J."/>
            <person name="Soltis P."/>
            <person name="Soltis D."/>
            <person name="Chen Z.-H."/>
        </authorList>
    </citation>
    <scope>NUCLEOTIDE SEQUENCE</scope>
    <source>
        <strain evidence="3">Whitten #5841</strain>
        <tissue evidence="3">Leaf</tissue>
    </source>
</reference>
<dbReference type="PROSITE" id="PS50846">
    <property type="entry name" value="HMA_2"/>
    <property type="match status" value="1"/>
</dbReference>
<dbReference type="AlphaFoldDB" id="A0A8T2RRH9"/>
<dbReference type="InterPro" id="IPR036163">
    <property type="entry name" value="HMA_dom_sf"/>
</dbReference>
<evidence type="ECO:0000313" key="3">
    <source>
        <dbReference type="EMBL" id="KAH7298770.1"/>
    </source>
</evidence>
<evidence type="ECO:0000256" key="1">
    <source>
        <dbReference type="ARBA" id="ARBA00022723"/>
    </source>
</evidence>
<name>A0A8T2RRH9_CERRI</name>
<dbReference type="EMBL" id="CM035430">
    <property type="protein sequence ID" value="KAH7298770.1"/>
    <property type="molecule type" value="Genomic_DNA"/>
</dbReference>
<dbReference type="Gene3D" id="3.30.70.100">
    <property type="match status" value="1"/>
</dbReference>
<gene>
    <name evidence="3" type="ORF">KP509_25G058600</name>
</gene>
<dbReference type="Proteomes" id="UP000825935">
    <property type="component" value="Chromosome 25"/>
</dbReference>